<accession>A0AAV9Z6A2</accession>
<dbReference type="GO" id="GO:0004523">
    <property type="term" value="F:RNA-DNA hybrid ribonuclease activity"/>
    <property type="evidence" value="ECO:0007669"/>
    <property type="project" value="InterPro"/>
</dbReference>
<organism evidence="3 4">
    <name type="scientific">Favolaschia claudopus</name>
    <dbReference type="NCBI Taxonomy" id="2862362"/>
    <lineage>
        <taxon>Eukaryota</taxon>
        <taxon>Fungi</taxon>
        <taxon>Dikarya</taxon>
        <taxon>Basidiomycota</taxon>
        <taxon>Agaricomycotina</taxon>
        <taxon>Agaricomycetes</taxon>
        <taxon>Agaricomycetidae</taxon>
        <taxon>Agaricales</taxon>
        <taxon>Marasmiineae</taxon>
        <taxon>Mycenaceae</taxon>
        <taxon>Favolaschia</taxon>
    </lineage>
</organism>
<gene>
    <name evidence="3" type="ORF">R3P38DRAFT_3140829</name>
</gene>
<keyword evidence="4" id="KW-1185">Reference proteome</keyword>
<proteinExistence type="predicted"/>
<comment type="caution">
    <text evidence="3">The sequence shown here is derived from an EMBL/GenBank/DDBJ whole genome shotgun (WGS) entry which is preliminary data.</text>
</comment>
<dbReference type="EMBL" id="JAWWNJ010000203">
    <property type="protein sequence ID" value="KAK6971841.1"/>
    <property type="molecule type" value="Genomic_DNA"/>
</dbReference>
<dbReference type="PROSITE" id="PS50879">
    <property type="entry name" value="RNASE_H_1"/>
    <property type="match status" value="1"/>
</dbReference>
<feature type="region of interest" description="Disordered" evidence="1">
    <location>
        <begin position="62"/>
        <end position="109"/>
    </location>
</feature>
<evidence type="ECO:0000313" key="3">
    <source>
        <dbReference type="EMBL" id="KAK6971841.1"/>
    </source>
</evidence>
<evidence type="ECO:0000256" key="1">
    <source>
        <dbReference type="SAM" id="MobiDB-lite"/>
    </source>
</evidence>
<evidence type="ECO:0000313" key="4">
    <source>
        <dbReference type="Proteomes" id="UP001362999"/>
    </source>
</evidence>
<dbReference type="SUPFAM" id="SSF53098">
    <property type="entry name" value="Ribonuclease H-like"/>
    <property type="match status" value="1"/>
</dbReference>
<dbReference type="InterPro" id="IPR002156">
    <property type="entry name" value="RNaseH_domain"/>
</dbReference>
<feature type="domain" description="RNase H type-1" evidence="2">
    <location>
        <begin position="1"/>
        <end position="51"/>
    </location>
</feature>
<dbReference type="Proteomes" id="UP001362999">
    <property type="component" value="Unassembled WGS sequence"/>
</dbReference>
<protein>
    <recommendedName>
        <fullName evidence="2">RNase H type-1 domain-containing protein</fullName>
    </recommendedName>
</protein>
<dbReference type="GO" id="GO:0003676">
    <property type="term" value="F:nucleic acid binding"/>
    <property type="evidence" value="ECO:0007669"/>
    <property type="project" value="InterPro"/>
</dbReference>
<sequence>MGWKCANADLLRDIVSWIRFRTAPVRFVYVKAHAGNSHNEAADLAAKNGAMIPPCSNSYIPHPAPRPLPREGGYNTTKVSCDIPENPDSLPSRLPPPNSPPPDPYCYAPHHGRALRRKLEKANRDRLTKASSNSAAFWKVYRSLTDRKPRPPAVSLAKLAECFESRMNTRNQNIPTLRSTNREGESFSRPVIWYSGRCGWPALCRDHGHRERGTVQANQRVY</sequence>
<evidence type="ECO:0000259" key="2">
    <source>
        <dbReference type="PROSITE" id="PS50879"/>
    </source>
</evidence>
<dbReference type="Gene3D" id="3.30.420.10">
    <property type="entry name" value="Ribonuclease H-like superfamily/Ribonuclease H"/>
    <property type="match status" value="1"/>
</dbReference>
<dbReference type="AlphaFoldDB" id="A0AAV9Z6A2"/>
<dbReference type="InterPro" id="IPR036397">
    <property type="entry name" value="RNaseH_sf"/>
</dbReference>
<reference evidence="3 4" key="1">
    <citation type="journal article" date="2024" name="J Genomics">
        <title>Draft genome sequencing and assembly of Favolaschia claudopus CIRM-BRFM 2984 isolated from oak limbs.</title>
        <authorList>
            <person name="Navarro D."/>
            <person name="Drula E."/>
            <person name="Chaduli D."/>
            <person name="Cazenave R."/>
            <person name="Ahrendt S."/>
            <person name="Wang J."/>
            <person name="Lipzen A."/>
            <person name="Daum C."/>
            <person name="Barry K."/>
            <person name="Grigoriev I.V."/>
            <person name="Favel A."/>
            <person name="Rosso M.N."/>
            <person name="Martin F."/>
        </authorList>
    </citation>
    <scope>NUCLEOTIDE SEQUENCE [LARGE SCALE GENOMIC DNA]</scope>
    <source>
        <strain evidence="3 4">CIRM-BRFM 2984</strain>
    </source>
</reference>
<name>A0AAV9Z6A2_9AGAR</name>
<feature type="compositionally biased region" description="Pro residues" evidence="1">
    <location>
        <begin position="93"/>
        <end position="104"/>
    </location>
</feature>
<dbReference type="InterPro" id="IPR012337">
    <property type="entry name" value="RNaseH-like_sf"/>
</dbReference>